<feature type="region of interest" description="Disordered" evidence="1">
    <location>
        <begin position="346"/>
        <end position="368"/>
    </location>
</feature>
<sequence length="368" mass="41117">MKIAHVSPLFESVPPKLYGGTERVVSYLVEELVRQGHEVTLFASGDSLTSARLVPMCRKSLRLSDCVDDMPHHVYMIEKVAQLAAGFDVVHFHTGILHFPLARRLSAPHVTTMHGRLDLANLKSLATEFSDLPLASISDSQRLPWLFMNWAGTVYHGLPLDLLPFSERHQGYLAFLGRISPEKRVDRAIAMAVAAGVPLKIAAKIDKKDAEYFETHIKHLFDHPLVEYVGEIGESEKGAFLGGAMALLFPIDWPEPFGLTMIESLACGTPVIAYDHGSVPEVLRQGHTAFIVDSVEAGAKAIGQVESLPRRQCRQEFERRFSVRTMAKRYVKIYETLISDWEPRSRQLPNGSRSTWQKSSRLANSTMS</sequence>
<dbReference type="STRING" id="690850.Desaf_2016"/>
<dbReference type="Pfam" id="PF00534">
    <property type="entry name" value="Glycos_transf_1"/>
    <property type="match status" value="1"/>
</dbReference>
<gene>
    <name evidence="4" type="ORF">Desaf_2016</name>
</gene>
<dbReference type="GO" id="GO:0016757">
    <property type="term" value="F:glycosyltransferase activity"/>
    <property type="evidence" value="ECO:0007669"/>
    <property type="project" value="InterPro"/>
</dbReference>
<keyword evidence="5" id="KW-1185">Reference proteome</keyword>
<dbReference type="Pfam" id="PF13439">
    <property type="entry name" value="Glyco_transf_4"/>
    <property type="match status" value="1"/>
</dbReference>
<dbReference type="PANTHER" id="PTHR12526:SF595">
    <property type="entry name" value="BLL5217 PROTEIN"/>
    <property type="match status" value="1"/>
</dbReference>
<dbReference type="Proteomes" id="UP000007844">
    <property type="component" value="Chromosome"/>
</dbReference>
<dbReference type="InterPro" id="IPR001296">
    <property type="entry name" value="Glyco_trans_1"/>
</dbReference>
<dbReference type="AlphaFoldDB" id="F3Z3H3"/>
<feature type="domain" description="Glycosyltransferase subfamily 4-like N-terminal" evidence="3">
    <location>
        <begin position="18"/>
        <end position="130"/>
    </location>
</feature>
<accession>F3Z3H3</accession>
<evidence type="ECO:0000313" key="5">
    <source>
        <dbReference type="Proteomes" id="UP000007844"/>
    </source>
</evidence>
<dbReference type="Gene3D" id="3.40.50.2000">
    <property type="entry name" value="Glycogen Phosphorylase B"/>
    <property type="match status" value="2"/>
</dbReference>
<dbReference type="HOGENOM" id="CLU_042257_1_0_7"/>
<dbReference type="eggNOG" id="COG0438">
    <property type="taxonomic scope" value="Bacteria"/>
</dbReference>
<protein>
    <submittedName>
        <fullName evidence="4">Glycosyl transferase group 1</fullName>
    </submittedName>
</protein>
<reference evidence="4 5" key="1">
    <citation type="journal article" date="2011" name="J. Bacteriol.">
        <title>Genome sequence of the mercury-methylating and pleomorphic Desulfovibrio africanus Strain Walvis Bay.</title>
        <authorList>
            <person name="Brown S.D."/>
            <person name="Wall J.D."/>
            <person name="Kucken A.M."/>
            <person name="Gilmour C.C."/>
            <person name="Podar M."/>
            <person name="Brandt C.C."/>
            <person name="Teshima H."/>
            <person name="Detter J.C."/>
            <person name="Han C.S."/>
            <person name="Land M.L."/>
            <person name="Lucas S."/>
            <person name="Han J."/>
            <person name="Pennacchio L."/>
            <person name="Nolan M."/>
            <person name="Pitluck S."/>
            <person name="Woyke T."/>
            <person name="Goodwin L."/>
            <person name="Palumbo A.V."/>
            <person name="Elias D.A."/>
        </authorList>
    </citation>
    <scope>NUCLEOTIDE SEQUENCE [LARGE SCALE GENOMIC DNA]</scope>
    <source>
        <strain evidence="4 5">Walvis Bay</strain>
    </source>
</reference>
<dbReference type="SUPFAM" id="SSF53756">
    <property type="entry name" value="UDP-Glycosyltransferase/glycogen phosphorylase"/>
    <property type="match status" value="1"/>
</dbReference>
<dbReference type="PANTHER" id="PTHR12526">
    <property type="entry name" value="GLYCOSYLTRANSFERASE"/>
    <property type="match status" value="1"/>
</dbReference>
<evidence type="ECO:0000259" key="3">
    <source>
        <dbReference type="Pfam" id="PF13439"/>
    </source>
</evidence>
<proteinExistence type="predicted"/>
<evidence type="ECO:0000259" key="2">
    <source>
        <dbReference type="Pfam" id="PF00534"/>
    </source>
</evidence>
<dbReference type="KEGG" id="daf:Desaf_2016"/>
<dbReference type="RefSeq" id="WP_014260091.1">
    <property type="nucleotide sequence ID" value="NC_016629.1"/>
</dbReference>
<organism evidence="4 5">
    <name type="scientific">Desulfocurvibacter africanus subsp. africanus str. Walvis Bay</name>
    <dbReference type="NCBI Taxonomy" id="690850"/>
    <lineage>
        <taxon>Bacteria</taxon>
        <taxon>Pseudomonadati</taxon>
        <taxon>Thermodesulfobacteriota</taxon>
        <taxon>Desulfovibrionia</taxon>
        <taxon>Desulfovibrionales</taxon>
        <taxon>Desulfovibrionaceae</taxon>
        <taxon>Desulfocurvibacter</taxon>
    </lineage>
</organism>
<evidence type="ECO:0000256" key="1">
    <source>
        <dbReference type="SAM" id="MobiDB-lite"/>
    </source>
</evidence>
<dbReference type="EMBL" id="CP003221">
    <property type="protein sequence ID" value="EGJ50345.1"/>
    <property type="molecule type" value="Genomic_DNA"/>
</dbReference>
<evidence type="ECO:0000313" key="4">
    <source>
        <dbReference type="EMBL" id="EGJ50345.1"/>
    </source>
</evidence>
<dbReference type="CDD" id="cd03802">
    <property type="entry name" value="GT4_AviGT4-like"/>
    <property type="match status" value="1"/>
</dbReference>
<dbReference type="InterPro" id="IPR028098">
    <property type="entry name" value="Glyco_trans_4-like_N"/>
</dbReference>
<feature type="domain" description="Glycosyl transferase family 1" evidence="2">
    <location>
        <begin position="171"/>
        <end position="310"/>
    </location>
</feature>
<keyword evidence="4" id="KW-0808">Transferase</keyword>
<name>F3Z3H3_DESAF</name>
<feature type="compositionally biased region" description="Polar residues" evidence="1">
    <location>
        <begin position="347"/>
        <end position="368"/>
    </location>
</feature>